<reference evidence="4 5" key="1">
    <citation type="submission" date="2016-10" db="EMBL/GenBank/DDBJ databases">
        <authorList>
            <person name="de Groot N.N."/>
        </authorList>
    </citation>
    <scope>NUCLEOTIDE SEQUENCE [LARGE SCALE GENOMIC DNA]</scope>
    <source>
        <strain evidence="4 5">DSM 22274</strain>
    </source>
</reference>
<feature type="region of interest" description="Disordered" evidence="1">
    <location>
        <begin position="1"/>
        <end position="22"/>
    </location>
</feature>
<feature type="transmembrane region" description="Helical" evidence="2">
    <location>
        <begin position="28"/>
        <end position="54"/>
    </location>
</feature>
<keyword evidence="2" id="KW-0472">Membrane</keyword>
<name>A0A1H5EDZ7_9MICC</name>
<evidence type="ECO:0000256" key="1">
    <source>
        <dbReference type="SAM" id="MobiDB-lite"/>
    </source>
</evidence>
<organism evidence="4 5">
    <name type="scientific">Arthrobacter alpinus</name>
    <dbReference type="NCBI Taxonomy" id="656366"/>
    <lineage>
        <taxon>Bacteria</taxon>
        <taxon>Bacillati</taxon>
        <taxon>Actinomycetota</taxon>
        <taxon>Actinomycetes</taxon>
        <taxon>Micrococcales</taxon>
        <taxon>Micrococcaceae</taxon>
        <taxon>Arthrobacter</taxon>
    </lineage>
</organism>
<dbReference type="EMBL" id="FNTV01000001">
    <property type="protein sequence ID" value="SED89319.1"/>
    <property type="molecule type" value="Genomic_DNA"/>
</dbReference>
<evidence type="ECO:0000313" key="4">
    <source>
        <dbReference type="EMBL" id="SED89319.1"/>
    </source>
</evidence>
<dbReference type="Pfam" id="PF13400">
    <property type="entry name" value="Tad"/>
    <property type="match status" value="1"/>
</dbReference>
<keyword evidence="2" id="KW-0812">Transmembrane</keyword>
<accession>A0A1H5EDZ7</accession>
<sequence length="163" mass="16613">MTRRRMSFPTAPKRVPQGSRNPGEQGHVMVLLIGYVLIVLLIITVVAAAGSTYLGHKKLLSMADGAALAAADTFELSGGSTSTDPGTLLTSQGVLAATQTYLNGTETPTGLSGIVIDSGTGASDGHTAQVSLSAVVHPLFINFLVPAGINIGVSSTARANLLL</sequence>
<dbReference type="AlphaFoldDB" id="A0A1H5EDZ7"/>
<proteinExistence type="predicted"/>
<gene>
    <name evidence="4" type="ORF">SAMN04489740_0222</name>
</gene>
<dbReference type="InterPro" id="IPR028087">
    <property type="entry name" value="Tad_N"/>
</dbReference>
<protein>
    <submittedName>
        <fullName evidence="4">Putative Flp pilus-assembly TadE/G-like</fullName>
    </submittedName>
</protein>
<keyword evidence="2" id="KW-1133">Transmembrane helix</keyword>
<evidence type="ECO:0000259" key="3">
    <source>
        <dbReference type="Pfam" id="PF13400"/>
    </source>
</evidence>
<evidence type="ECO:0000256" key="2">
    <source>
        <dbReference type="SAM" id="Phobius"/>
    </source>
</evidence>
<dbReference type="Proteomes" id="UP000182725">
    <property type="component" value="Unassembled WGS sequence"/>
</dbReference>
<evidence type="ECO:0000313" key="5">
    <source>
        <dbReference type="Proteomes" id="UP000182725"/>
    </source>
</evidence>
<feature type="domain" description="Putative Flp pilus-assembly TadG-like N-terminal" evidence="3">
    <location>
        <begin position="28"/>
        <end position="72"/>
    </location>
</feature>